<accession>A0ABW8PBW8</accession>
<evidence type="ECO:0000313" key="1">
    <source>
        <dbReference type="EMBL" id="MFK7001863.1"/>
    </source>
</evidence>
<dbReference type="Proteomes" id="UP001621706">
    <property type="component" value="Unassembled WGS sequence"/>
</dbReference>
<reference evidence="1 2" key="1">
    <citation type="submission" date="2024-02" db="EMBL/GenBank/DDBJ databases">
        <title>Comparative Genomic Analysis of Flavobacterium Species Causing Columnaris Disease of Freshwater Fish in Thailand: Insights into Virulence and Resistance Mechanisms.</title>
        <authorList>
            <person name="Nguyen D."/>
            <person name="Chokmangmeepisarn P."/>
            <person name="Khianchaikhan K."/>
            <person name="Morishita M."/>
            <person name="Bunnoy A."/>
            <person name="Rodkhum C."/>
        </authorList>
    </citation>
    <scope>NUCLEOTIDE SEQUENCE [LARGE SCALE GENOMIC DNA]</scope>
    <source>
        <strain evidence="1 2">CNRT2201</strain>
    </source>
</reference>
<evidence type="ECO:0000313" key="2">
    <source>
        <dbReference type="Proteomes" id="UP001621706"/>
    </source>
</evidence>
<proteinExistence type="predicted"/>
<evidence type="ECO:0008006" key="3">
    <source>
        <dbReference type="Google" id="ProtNLM"/>
    </source>
</evidence>
<name>A0ABW8PBW8_9FLAO</name>
<dbReference type="RefSeq" id="WP_088398787.1">
    <property type="nucleotide sequence ID" value="NZ_JAZGZP010000022.1"/>
</dbReference>
<organism evidence="1 2">
    <name type="scientific">Flavobacterium oreochromis</name>
    <dbReference type="NCBI Taxonomy" id="2906078"/>
    <lineage>
        <taxon>Bacteria</taxon>
        <taxon>Pseudomonadati</taxon>
        <taxon>Bacteroidota</taxon>
        <taxon>Flavobacteriia</taxon>
        <taxon>Flavobacteriales</taxon>
        <taxon>Flavobacteriaceae</taxon>
        <taxon>Flavobacterium</taxon>
    </lineage>
</organism>
<dbReference type="EMBL" id="JAZGZP010000022">
    <property type="protein sequence ID" value="MFK7001863.1"/>
    <property type="molecule type" value="Genomic_DNA"/>
</dbReference>
<keyword evidence="2" id="KW-1185">Reference proteome</keyword>
<gene>
    <name evidence="1" type="ORF">V3I07_13290</name>
</gene>
<dbReference type="PROSITE" id="PS51257">
    <property type="entry name" value="PROKAR_LIPOPROTEIN"/>
    <property type="match status" value="1"/>
</dbReference>
<sequence length="182" mass="19921">MKKLGLLLLSCTLFFGCSKENETPIENQQPQQTIVTFTNVELANSTKSTTYGKFFSTKIGRVIKDNEVSTVNGADIDIAYVGGSNSLIYFTSPDDKDDNFNIPNASKTAFKNYKSGLSSVDFDNMTDDSKLKNLDIIDDGESIGTLTFPVIVLFKNAAGKKGAIKLKSINADRLLVDIKVQK</sequence>
<comment type="caution">
    <text evidence="1">The sequence shown here is derived from an EMBL/GenBank/DDBJ whole genome shotgun (WGS) entry which is preliminary data.</text>
</comment>
<protein>
    <recommendedName>
        <fullName evidence="3">DUF4352 domain-containing protein</fullName>
    </recommendedName>
</protein>